<reference evidence="1 2" key="1">
    <citation type="journal article" date="2016" name="Nat. Commun.">
        <title>Thousands of microbial genomes shed light on interconnected biogeochemical processes in an aquifer system.</title>
        <authorList>
            <person name="Anantharaman K."/>
            <person name="Brown C.T."/>
            <person name="Hug L.A."/>
            <person name="Sharon I."/>
            <person name="Castelle C.J."/>
            <person name="Probst A.J."/>
            <person name="Thomas B.C."/>
            <person name="Singh A."/>
            <person name="Wilkins M.J."/>
            <person name="Karaoz U."/>
            <person name="Brodie E.L."/>
            <person name="Williams K.H."/>
            <person name="Hubbard S.S."/>
            <person name="Banfield J.F."/>
        </authorList>
    </citation>
    <scope>NUCLEOTIDE SEQUENCE [LARGE SCALE GENOMIC DNA]</scope>
</reference>
<organism evidence="1 2">
    <name type="scientific">candidate division WOR-1 bacterium RIFOXYC2_FULL_41_25</name>
    <dbReference type="NCBI Taxonomy" id="1802586"/>
    <lineage>
        <taxon>Bacteria</taxon>
        <taxon>Bacillati</taxon>
        <taxon>Saganbacteria</taxon>
    </lineage>
</organism>
<evidence type="ECO:0000313" key="2">
    <source>
        <dbReference type="Proteomes" id="UP000177309"/>
    </source>
</evidence>
<protein>
    <submittedName>
        <fullName evidence="1">Uncharacterized protein</fullName>
    </submittedName>
</protein>
<gene>
    <name evidence="1" type="ORF">A2462_00660</name>
</gene>
<proteinExistence type="predicted"/>
<sequence length="73" mass="7893">MVKKTTKEKEERLIFACPNCGSTAFVQQGLANFTEEVSLWTALRQALVVEGGGPELDIIESCISCSQCQAKVG</sequence>
<name>A0A1F4TLF3_UNCSA</name>
<dbReference type="EMBL" id="MEUI01000042">
    <property type="protein sequence ID" value="OGC32893.1"/>
    <property type="molecule type" value="Genomic_DNA"/>
</dbReference>
<dbReference type="AlphaFoldDB" id="A0A1F4TLF3"/>
<accession>A0A1F4TLF3</accession>
<comment type="caution">
    <text evidence="1">The sequence shown here is derived from an EMBL/GenBank/DDBJ whole genome shotgun (WGS) entry which is preliminary data.</text>
</comment>
<dbReference type="Proteomes" id="UP000177309">
    <property type="component" value="Unassembled WGS sequence"/>
</dbReference>
<evidence type="ECO:0000313" key="1">
    <source>
        <dbReference type="EMBL" id="OGC32893.1"/>
    </source>
</evidence>